<reference evidence="10 11" key="1">
    <citation type="submission" date="2019-02" db="EMBL/GenBank/DDBJ databases">
        <title>Bacterial novel species Mucilaginibacter sp. 17JY9-4 isolated from soil.</title>
        <authorList>
            <person name="Jung H.-Y."/>
        </authorList>
    </citation>
    <scope>NUCLEOTIDE SEQUENCE [LARGE SCALE GENOMIC DNA]</scope>
    <source>
        <strain evidence="10 11">17JY9-4</strain>
    </source>
</reference>
<feature type="domain" description="Glycosyltransferase RgtA/B/C/D-like" evidence="9">
    <location>
        <begin position="79"/>
        <end position="233"/>
    </location>
</feature>
<evidence type="ECO:0000259" key="9">
    <source>
        <dbReference type="Pfam" id="PF13231"/>
    </source>
</evidence>
<dbReference type="PANTHER" id="PTHR33908">
    <property type="entry name" value="MANNOSYLTRANSFERASE YKCB-RELATED"/>
    <property type="match status" value="1"/>
</dbReference>
<proteinExistence type="predicted"/>
<keyword evidence="2" id="KW-1003">Cell membrane</keyword>
<dbReference type="AlphaFoldDB" id="A0A4Q5LLH8"/>
<keyword evidence="6 8" id="KW-1133">Transmembrane helix</keyword>
<dbReference type="Proteomes" id="UP000293331">
    <property type="component" value="Unassembled WGS sequence"/>
</dbReference>
<comment type="subcellular location">
    <subcellularLocation>
        <location evidence="1">Cell membrane</location>
        <topology evidence="1">Multi-pass membrane protein</topology>
    </subcellularLocation>
</comment>
<dbReference type="Pfam" id="PF13231">
    <property type="entry name" value="PMT_2"/>
    <property type="match status" value="1"/>
</dbReference>
<dbReference type="GO" id="GO:0016763">
    <property type="term" value="F:pentosyltransferase activity"/>
    <property type="evidence" value="ECO:0007669"/>
    <property type="project" value="TreeGrafter"/>
</dbReference>
<feature type="transmembrane region" description="Helical" evidence="8">
    <location>
        <begin position="223"/>
        <end position="245"/>
    </location>
</feature>
<evidence type="ECO:0000256" key="3">
    <source>
        <dbReference type="ARBA" id="ARBA00022676"/>
    </source>
</evidence>
<dbReference type="InterPro" id="IPR050297">
    <property type="entry name" value="LipidA_mod_glycosyltrf_83"/>
</dbReference>
<dbReference type="InterPro" id="IPR038731">
    <property type="entry name" value="RgtA/B/C-like"/>
</dbReference>
<evidence type="ECO:0000256" key="8">
    <source>
        <dbReference type="SAM" id="Phobius"/>
    </source>
</evidence>
<keyword evidence="4 10" id="KW-0808">Transferase</keyword>
<keyword evidence="3" id="KW-0328">Glycosyltransferase</keyword>
<name>A0A4Q5LLH8_9SPHI</name>
<feature type="transmembrane region" description="Helical" evidence="8">
    <location>
        <begin position="348"/>
        <end position="366"/>
    </location>
</feature>
<dbReference type="OrthoDB" id="9178203at2"/>
<organism evidence="10 11">
    <name type="scientific">Mucilaginibacter terrigena</name>
    <dbReference type="NCBI Taxonomy" id="2492395"/>
    <lineage>
        <taxon>Bacteria</taxon>
        <taxon>Pseudomonadati</taxon>
        <taxon>Bacteroidota</taxon>
        <taxon>Sphingobacteriia</taxon>
        <taxon>Sphingobacteriales</taxon>
        <taxon>Sphingobacteriaceae</taxon>
        <taxon>Mucilaginibacter</taxon>
    </lineage>
</organism>
<evidence type="ECO:0000313" key="11">
    <source>
        <dbReference type="Proteomes" id="UP000293331"/>
    </source>
</evidence>
<dbReference type="GO" id="GO:0010041">
    <property type="term" value="P:response to iron(III) ion"/>
    <property type="evidence" value="ECO:0007669"/>
    <property type="project" value="TreeGrafter"/>
</dbReference>
<feature type="transmembrane region" description="Helical" evidence="8">
    <location>
        <begin position="183"/>
        <end position="211"/>
    </location>
</feature>
<evidence type="ECO:0000313" key="10">
    <source>
        <dbReference type="EMBL" id="RYU90496.1"/>
    </source>
</evidence>
<dbReference type="RefSeq" id="WP_129876056.1">
    <property type="nucleotide sequence ID" value="NZ_SEWG01000003.1"/>
</dbReference>
<feature type="transmembrane region" description="Helical" evidence="8">
    <location>
        <begin position="131"/>
        <end position="148"/>
    </location>
</feature>
<dbReference type="EMBL" id="SEWG01000003">
    <property type="protein sequence ID" value="RYU90496.1"/>
    <property type="molecule type" value="Genomic_DNA"/>
</dbReference>
<feature type="transmembrane region" description="Helical" evidence="8">
    <location>
        <begin position="289"/>
        <end position="311"/>
    </location>
</feature>
<feature type="transmembrane region" description="Helical" evidence="8">
    <location>
        <begin position="430"/>
        <end position="447"/>
    </location>
</feature>
<evidence type="ECO:0000256" key="4">
    <source>
        <dbReference type="ARBA" id="ARBA00022679"/>
    </source>
</evidence>
<feature type="transmembrane region" description="Helical" evidence="8">
    <location>
        <begin position="25"/>
        <end position="42"/>
    </location>
</feature>
<accession>A0A4Q5LLH8</accession>
<evidence type="ECO:0000256" key="5">
    <source>
        <dbReference type="ARBA" id="ARBA00022692"/>
    </source>
</evidence>
<feature type="transmembrane region" description="Helical" evidence="8">
    <location>
        <begin position="107"/>
        <end position="125"/>
    </location>
</feature>
<feature type="transmembrane region" description="Helical" evidence="8">
    <location>
        <begin position="323"/>
        <end position="342"/>
    </location>
</feature>
<protein>
    <submittedName>
        <fullName evidence="10">Glycosyl transferase</fullName>
    </submittedName>
</protein>
<evidence type="ECO:0000256" key="7">
    <source>
        <dbReference type="ARBA" id="ARBA00023136"/>
    </source>
</evidence>
<feature type="transmembrane region" description="Helical" evidence="8">
    <location>
        <begin position="378"/>
        <end position="399"/>
    </location>
</feature>
<keyword evidence="7 8" id="KW-0472">Membrane</keyword>
<evidence type="ECO:0000256" key="2">
    <source>
        <dbReference type="ARBA" id="ARBA00022475"/>
    </source>
</evidence>
<evidence type="ECO:0000256" key="6">
    <source>
        <dbReference type="ARBA" id="ARBA00022989"/>
    </source>
</evidence>
<feature type="transmembrane region" description="Helical" evidence="8">
    <location>
        <begin position="405"/>
        <end position="423"/>
    </location>
</feature>
<evidence type="ECO:0000256" key="1">
    <source>
        <dbReference type="ARBA" id="ARBA00004651"/>
    </source>
</evidence>
<keyword evidence="5 8" id="KW-0812">Transmembrane</keyword>
<comment type="caution">
    <text evidence="10">The sequence shown here is derived from an EMBL/GenBank/DDBJ whole genome shotgun (WGS) entry which is preliminary data.</text>
</comment>
<dbReference type="PANTHER" id="PTHR33908:SF3">
    <property type="entry name" value="UNDECAPRENYL PHOSPHATE-ALPHA-4-AMINO-4-DEOXY-L-ARABINOSE ARABINOSYL TRANSFERASE"/>
    <property type="match status" value="1"/>
</dbReference>
<sequence length="568" mass="65628">MKLPRVKFGGIKPIFVLVMADNKKIFYLLLFILALVVSFAGIKTPFFTDDQGLYAAISKNMLYRQDLLQLFTYNRDWLDKPHFPFWAVMVSFKLFGISVWAYRLPALLFFLLSLLYTYLFTRRFYNKEIALTAVLILMTAQHVLLSNLDVRAEPYLMALIIGSIYHIARYNDKPVFKHLLPAAILTACAIMTKGIFVIVAIYGALLGQFIFQKKFAQIFYGRWLLLYLLTFVFTLPEFYALYIQFDLHPNKLVFNTHNVSGIRWFLWDSQFGRFINNGPIKQKNSGDPFFFAHTLLWAFLPWCLLFYYSLYKSLKNIWQKIKLPEYYTLSGGLLLLVLFSLSRFQLPFYTNILFPLFAIITAPYCLKQLSSAGNIFRRIALLIFAIALPVVIIVIHLFLKPVNSVLFIADCLIFGVLAAAIVIKIQAGNYRLFMLTCCAVLFANFYMNTVFFPTVASYNGQVSAGRYINQPRFKDALVYSLRPSNNVFQFYCSKPVDLILPEDLEKHTLPDNAIFFANQVSVDYLVDNHISFKVIKAFTDYPQENILPAFINSATRYKVLSKVYLISK</sequence>
<gene>
    <name evidence="10" type="ORF">EWM62_07505</name>
</gene>
<dbReference type="GO" id="GO:0005886">
    <property type="term" value="C:plasma membrane"/>
    <property type="evidence" value="ECO:0007669"/>
    <property type="project" value="UniProtKB-SubCell"/>
</dbReference>
<dbReference type="GO" id="GO:0009103">
    <property type="term" value="P:lipopolysaccharide biosynthetic process"/>
    <property type="evidence" value="ECO:0007669"/>
    <property type="project" value="UniProtKB-ARBA"/>
</dbReference>
<keyword evidence="11" id="KW-1185">Reference proteome</keyword>